<dbReference type="PATRIC" id="fig|38300.4.peg.56"/>
<name>A0A0M4D4N7_STRPR</name>
<gene>
    <name evidence="1" type="ORF">SPRI_0052</name>
    <name evidence="2" type="ORF">SPRI_7301</name>
</gene>
<proteinExistence type="predicted"/>
<dbReference type="EMBL" id="CP011340">
    <property type="protein sequence ID" value="ALC25607.1"/>
    <property type="molecule type" value="Genomic_DNA"/>
</dbReference>
<dbReference type="EMBL" id="CP011340">
    <property type="protein sequence ID" value="ALC18358.1"/>
    <property type="molecule type" value="Genomic_DNA"/>
</dbReference>
<evidence type="ECO:0000313" key="3">
    <source>
        <dbReference type="Proteomes" id="UP000060513"/>
    </source>
</evidence>
<dbReference type="AlphaFoldDB" id="A0A0M4D4N7"/>
<protein>
    <submittedName>
        <fullName evidence="1">Uncharacterized protein</fullName>
    </submittedName>
</protein>
<evidence type="ECO:0000313" key="2">
    <source>
        <dbReference type="EMBL" id="ALC25607.1"/>
    </source>
</evidence>
<dbReference type="KEGG" id="spri:SPRI_0052"/>
<dbReference type="KEGG" id="spri:SPRI_7301"/>
<reference evidence="1 3" key="1">
    <citation type="submission" date="2015-08" db="EMBL/GenBank/DDBJ databases">
        <title>Genome sequence of the pristinamycin over-producing bacterium Streptomyces pristinaespiralis HCCB10218.</title>
        <authorList>
            <person name="Tian J."/>
            <person name="Yang J."/>
            <person name="Li L."/>
            <person name="Ruan L."/>
            <person name="Wei W."/>
            <person name="Zheng G."/>
            <person name="Wei Z."/>
            <person name="Yang S."/>
            <person name="Ge M."/>
            <person name="Jiang W."/>
            <person name="Lu Y."/>
        </authorList>
    </citation>
    <scope>NUCLEOTIDE SEQUENCE [LARGE SCALE GENOMIC DNA]</scope>
    <source>
        <strain evidence="1 3">HCCB 10218</strain>
    </source>
</reference>
<dbReference type="GeneID" id="97231673"/>
<accession>A0A0M4D4N7</accession>
<dbReference type="Proteomes" id="UP000060513">
    <property type="component" value="Chromosome"/>
</dbReference>
<organism evidence="1">
    <name type="scientific">Streptomyces pristinaespiralis</name>
    <dbReference type="NCBI Taxonomy" id="38300"/>
    <lineage>
        <taxon>Bacteria</taxon>
        <taxon>Bacillati</taxon>
        <taxon>Actinomycetota</taxon>
        <taxon>Actinomycetes</taxon>
        <taxon>Kitasatosporales</taxon>
        <taxon>Streptomycetaceae</taxon>
        <taxon>Streptomyces</taxon>
    </lineage>
</organism>
<dbReference type="OrthoDB" id="5379188at2"/>
<evidence type="ECO:0000313" key="1">
    <source>
        <dbReference type="EMBL" id="ALC18358.1"/>
    </source>
</evidence>
<sequence length="227" mass="25721">MTNQERADFDNLLILCPTHHEQVDGKNGRTLHTVADLTRIKQQHEDRFRRVITVIAESQDEYVDLTRRNRVTPCTTLARLLPDQDEETAAWNAEVANRFADELRRVTLAARGLLSTVPSRRRYRRCTISYRSVPLFRLRQTFGVAVAVPGRSRSFVDVRGTRRQARVVSVSAESGSSFVARTPTGTPTCLFHRPGTRPHRVHQRVPVCARAPPVRCAPRSSSFGVPR</sequence>
<dbReference type="RefSeq" id="WP_158685261.1">
    <property type="nucleotide sequence ID" value="NZ_CP011340.1"/>
</dbReference>